<evidence type="ECO:0000256" key="1">
    <source>
        <dbReference type="SAM" id="MobiDB-lite"/>
    </source>
</evidence>
<name>A0ABR3G5J2_9PEZI</name>
<organism evidence="2 3">
    <name type="scientific">Discina gigas</name>
    <dbReference type="NCBI Taxonomy" id="1032678"/>
    <lineage>
        <taxon>Eukaryota</taxon>
        <taxon>Fungi</taxon>
        <taxon>Dikarya</taxon>
        <taxon>Ascomycota</taxon>
        <taxon>Pezizomycotina</taxon>
        <taxon>Pezizomycetes</taxon>
        <taxon>Pezizales</taxon>
        <taxon>Discinaceae</taxon>
        <taxon>Discina</taxon>
    </lineage>
</organism>
<feature type="compositionally biased region" description="Basic and acidic residues" evidence="1">
    <location>
        <begin position="31"/>
        <end position="40"/>
    </location>
</feature>
<feature type="region of interest" description="Disordered" evidence="1">
    <location>
        <begin position="1"/>
        <end position="40"/>
    </location>
</feature>
<sequence>MGHEHEEEHEHVDEDEGEADDPPEYDSNDELAERLDAASDLPEKINVGSISTLERFAPEAGSSVRAVAAFQEEQDRLVAESIIPFLTAYDFHLPKLFIETKTTKTKMEKYVKKGLYGGDSSYKSASSLFKVIKDIPTTLGARTWTF</sequence>
<gene>
    <name evidence="2" type="ORF">Q9L58_010012</name>
</gene>
<feature type="compositionally biased region" description="Acidic residues" evidence="1">
    <location>
        <begin position="13"/>
        <end position="30"/>
    </location>
</feature>
<comment type="caution">
    <text evidence="2">The sequence shown here is derived from an EMBL/GenBank/DDBJ whole genome shotgun (WGS) entry which is preliminary data.</text>
</comment>
<feature type="compositionally biased region" description="Basic and acidic residues" evidence="1">
    <location>
        <begin position="1"/>
        <end position="12"/>
    </location>
</feature>
<evidence type="ECO:0000313" key="2">
    <source>
        <dbReference type="EMBL" id="KAL0631128.1"/>
    </source>
</evidence>
<protein>
    <submittedName>
        <fullName evidence="2">Uncharacterized protein</fullName>
    </submittedName>
</protein>
<keyword evidence="3" id="KW-1185">Reference proteome</keyword>
<accession>A0ABR3G5J2</accession>
<dbReference type="Proteomes" id="UP001447188">
    <property type="component" value="Unassembled WGS sequence"/>
</dbReference>
<proteinExistence type="predicted"/>
<evidence type="ECO:0000313" key="3">
    <source>
        <dbReference type="Proteomes" id="UP001447188"/>
    </source>
</evidence>
<reference evidence="2 3" key="1">
    <citation type="submission" date="2024-02" db="EMBL/GenBank/DDBJ databases">
        <title>Discinaceae phylogenomics.</title>
        <authorList>
            <person name="Dirks A.C."/>
            <person name="James T.Y."/>
        </authorList>
    </citation>
    <scope>NUCLEOTIDE SEQUENCE [LARGE SCALE GENOMIC DNA]</scope>
    <source>
        <strain evidence="2 3">ACD0624</strain>
    </source>
</reference>
<dbReference type="EMBL" id="JBBBZM010000295">
    <property type="protein sequence ID" value="KAL0631128.1"/>
    <property type="molecule type" value="Genomic_DNA"/>
</dbReference>